<keyword evidence="3" id="KW-1185">Reference proteome</keyword>
<feature type="region of interest" description="Disordered" evidence="1">
    <location>
        <begin position="103"/>
        <end position="145"/>
    </location>
</feature>
<name>A0ABS7BD65_9ACTN</name>
<evidence type="ECO:0000313" key="2">
    <source>
        <dbReference type="EMBL" id="MBW6438847.1"/>
    </source>
</evidence>
<organism evidence="2 3">
    <name type="scientific">Actinoplanes hulinensis</name>
    <dbReference type="NCBI Taxonomy" id="1144547"/>
    <lineage>
        <taxon>Bacteria</taxon>
        <taxon>Bacillati</taxon>
        <taxon>Actinomycetota</taxon>
        <taxon>Actinomycetes</taxon>
        <taxon>Micromonosporales</taxon>
        <taxon>Micromonosporaceae</taxon>
        <taxon>Actinoplanes</taxon>
    </lineage>
</organism>
<evidence type="ECO:0000256" key="1">
    <source>
        <dbReference type="SAM" id="MobiDB-lite"/>
    </source>
</evidence>
<evidence type="ECO:0000313" key="3">
    <source>
        <dbReference type="Proteomes" id="UP001519863"/>
    </source>
</evidence>
<accession>A0ABS7BD65</accession>
<protein>
    <submittedName>
        <fullName evidence="2">Uncharacterized protein</fullName>
    </submittedName>
</protein>
<dbReference type="RefSeq" id="WP_220148039.1">
    <property type="nucleotide sequence ID" value="NZ_JAHXZI010000022.1"/>
</dbReference>
<comment type="caution">
    <text evidence="2">The sequence shown here is derived from an EMBL/GenBank/DDBJ whole genome shotgun (WGS) entry which is preliminary data.</text>
</comment>
<proteinExistence type="predicted"/>
<dbReference type="Proteomes" id="UP001519863">
    <property type="component" value="Unassembled WGS sequence"/>
</dbReference>
<dbReference type="EMBL" id="JAHXZI010000022">
    <property type="protein sequence ID" value="MBW6438847.1"/>
    <property type="molecule type" value="Genomic_DNA"/>
</dbReference>
<gene>
    <name evidence="2" type="ORF">KZ829_34470</name>
</gene>
<feature type="compositionally biased region" description="Basic residues" evidence="1">
    <location>
        <begin position="125"/>
        <end position="137"/>
    </location>
</feature>
<sequence>MRDGYEAYGWAASLNAVHRRGDDAVSSCPGRVYHYTCRIHPPESDSYERCLGMSWCTICREVADNIVFVARDTVLWDALADLPADERERLSRSQRKLRDHLDRLVRHGRWPPETTPPDPPDQGRRRDRRPSRRRRPPRLPLAEEY</sequence>
<reference evidence="2 3" key="1">
    <citation type="journal article" date="2013" name="Antonie Van Leeuwenhoek">
        <title>Actinoplanes hulinensis sp. nov., a novel actinomycete isolated from soybean root (Glycine max (L.) Merr).</title>
        <authorList>
            <person name="Shen Y."/>
            <person name="Liu C."/>
            <person name="Wang X."/>
            <person name="Zhao J."/>
            <person name="Jia F."/>
            <person name="Zhang Y."/>
            <person name="Wang L."/>
            <person name="Yang D."/>
            <person name="Xiang W."/>
        </authorList>
    </citation>
    <scope>NUCLEOTIDE SEQUENCE [LARGE SCALE GENOMIC DNA]</scope>
    <source>
        <strain evidence="2 3">NEAU-M9</strain>
    </source>
</reference>